<accession>A0AAV0XYL1</accession>
<reference evidence="2 3" key="1">
    <citation type="submission" date="2023-01" db="EMBL/GenBank/DDBJ databases">
        <authorList>
            <person name="Whitehead M."/>
        </authorList>
    </citation>
    <scope>NUCLEOTIDE SEQUENCE [LARGE SCALE GENOMIC DNA]</scope>
</reference>
<dbReference type="AlphaFoldDB" id="A0AAV0XYL1"/>
<feature type="domain" description="HAT C-terminal dimerisation" evidence="1">
    <location>
        <begin position="175"/>
        <end position="226"/>
    </location>
</feature>
<dbReference type="InterPro" id="IPR008906">
    <property type="entry name" value="HATC_C_dom"/>
</dbReference>
<dbReference type="InterPro" id="IPR012337">
    <property type="entry name" value="RNaseH-like_sf"/>
</dbReference>
<dbReference type="EMBL" id="CARXXK010001122">
    <property type="protein sequence ID" value="CAI6373759.1"/>
    <property type="molecule type" value="Genomic_DNA"/>
</dbReference>
<organism evidence="2 3">
    <name type="scientific">Macrosiphum euphorbiae</name>
    <name type="common">potato aphid</name>
    <dbReference type="NCBI Taxonomy" id="13131"/>
    <lineage>
        <taxon>Eukaryota</taxon>
        <taxon>Metazoa</taxon>
        <taxon>Ecdysozoa</taxon>
        <taxon>Arthropoda</taxon>
        <taxon>Hexapoda</taxon>
        <taxon>Insecta</taxon>
        <taxon>Pterygota</taxon>
        <taxon>Neoptera</taxon>
        <taxon>Paraneoptera</taxon>
        <taxon>Hemiptera</taxon>
        <taxon>Sternorrhyncha</taxon>
        <taxon>Aphidomorpha</taxon>
        <taxon>Aphidoidea</taxon>
        <taxon>Aphididae</taxon>
        <taxon>Macrosiphini</taxon>
        <taxon>Macrosiphum</taxon>
    </lineage>
</organism>
<evidence type="ECO:0000313" key="2">
    <source>
        <dbReference type="EMBL" id="CAI6373759.1"/>
    </source>
</evidence>
<dbReference type="SUPFAM" id="SSF53098">
    <property type="entry name" value="Ribonuclease H-like"/>
    <property type="match status" value="1"/>
</dbReference>
<keyword evidence="3" id="KW-1185">Reference proteome</keyword>
<name>A0AAV0XYL1_9HEMI</name>
<dbReference type="Pfam" id="PF05699">
    <property type="entry name" value="Dimer_Tnp_hAT"/>
    <property type="match status" value="1"/>
</dbReference>
<gene>
    <name evidence="2" type="ORF">MEUPH1_LOCUS27463</name>
</gene>
<dbReference type="Proteomes" id="UP001160148">
    <property type="component" value="Unassembled WGS sequence"/>
</dbReference>
<evidence type="ECO:0000313" key="3">
    <source>
        <dbReference type="Proteomes" id="UP001160148"/>
    </source>
</evidence>
<proteinExistence type="predicted"/>
<sequence length="233" mass="26884">MGPLATSLDKLQGEKSCFLGYVAPSILALRLPMIQMNDLIHCRTLCLKIISSIEKRFDYIIDLKKIKSKPYILSAISHPKFKLTWVPERYKSYCKQMFLEECISISSSSVDNLNTEVDLDDNTSDDDFFQILSERPSSSYSNLDLDVNNQKNQNFVNNQISSYLNTTNKDLTFLDSYSIIKQIFFKYNTFLPSSAPVERLFSSGSQIMTPRRNRLNDKTFEMLLCCRCLQLNK</sequence>
<dbReference type="GO" id="GO:0046983">
    <property type="term" value="F:protein dimerization activity"/>
    <property type="evidence" value="ECO:0007669"/>
    <property type="project" value="InterPro"/>
</dbReference>
<protein>
    <recommendedName>
        <fullName evidence="1">HAT C-terminal dimerisation domain-containing protein</fullName>
    </recommendedName>
</protein>
<comment type="caution">
    <text evidence="2">The sequence shown here is derived from an EMBL/GenBank/DDBJ whole genome shotgun (WGS) entry which is preliminary data.</text>
</comment>
<evidence type="ECO:0000259" key="1">
    <source>
        <dbReference type="Pfam" id="PF05699"/>
    </source>
</evidence>